<feature type="domain" description="PPM-type phosphatase" evidence="1">
    <location>
        <begin position="7"/>
        <end position="253"/>
    </location>
</feature>
<gene>
    <name evidence="2" type="ORF">SAMN03080606_02698</name>
</gene>
<dbReference type="PROSITE" id="PS51746">
    <property type="entry name" value="PPM_2"/>
    <property type="match status" value="1"/>
</dbReference>
<dbReference type="SUPFAM" id="SSF81606">
    <property type="entry name" value="PP2C-like"/>
    <property type="match status" value="1"/>
</dbReference>
<evidence type="ECO:0000259" key="1">
    <source>
        <dbReference type="PROSITE" id="PS51746"/>
    </source>
</evidence>
<evidence type="ECO:0000313" key="3">
    <source>
        <dbReference type="Proteomes" id="UP000198636"/>
    </source>
</evidence>
<evidence type="ECO:0000313" key="2">
    <source>
        <dbReference type="EMBL" id="SCY84346.1"/>
    </source>
</evidence>
<dbReference type="CDD" id="cd00143">
    <property type="entry name" value="PP2Cc"/>
    <property type="match status" value="1"/>
</dbReference>
<dbReference type="SMART" id="SM00331">
    <property type="entry name" value="PP2C_SIG"/>
    <property type="match status" value="1"/>
</dbReference>
<dbReference type="Proteomes" id="UP000198636">
    <property type="component" value="Unassembled WGS sequence"/>
</dbReference>
<dbReference type="Gene3D" id="3.60.40.10">
    <property type="entry name" value="PPM-type phosphatase domain"/>
    <property type="match status" value="1"/>
</dbReference>
<dbReference type="RefSeq" id="WP_176759020.1">
    <property type="nucleotide sequence ID" value="NZ_FMUS01000018.1"/>
</dbReference>
<dbReference type="SMART" id="SM00332">
    <property type="entry name" value="PP2Cc"/>
    <property type="match status" value="1"/>
</dbReference>
<sequence>MRKRKFLVTACSQQGYVKKTNQDQILIKIGEDITGEMGLFIVADGMGGLSKGELASQMAIEIFKDWWAQRLTILLKNYCQTMVCNELLDIFSVINRRINEYARKVNIQMGTTLSALFIYQDDFIITHIGDSRLYQITDGSLSQLTQDHSWVAEQVELGRISEKEAKVHSKRNLLTQSMGVNKEVRPYQKKGKLKTNGIILVCSDGFYKDLDDNEMEFVFREHKNNIDAIISEVIEIILSRGATDNFSAIIVSYFYA</sequence>
<reference evidence="2 3" key="1">
    <citation type="submission" date="2016-10" db="EMBL/GenBank/DDBJ databases">
        <authorList>
            <person name="de Groot N.N."/>
        </authorList>
    </citation>
    <scope>NUCLEOTIDE SEQUENCE [LARGE SCALE GENOMIC DNA]</scope>
    <source>
        <strain evidence="2 3">DSM 18978</strain>
    </source>
</reference>
<dbReference type="Pfam" id="PF13672">
    <property type="entry name" value="PP2C_2"/>
    <property type="match status" value="1"/>
</dbReference>
<dbReference type="EMBL" id="FMUS01000018">
    <property type="protein sequence ID" value="SCY84346.1"/>
    <property type="molecule type" value="Genomic_DNA"/>
</dbReference>
<name>A0A1G5J7K3_9FIRM</name>
<protein>
    <submittedName>
        <fullName evidence="2">Protein phosphatase</fullName>
    </submittedName>
</protein>
<proteinExistence type="predicted"/>
<dbReference type="STRING" id="1120976.SAMN03080606_02698"/>
<dbReference type="InterPro" id="IPR036457">
    <property type="entry name" value="PPM-type-like_dom_sf"/>
</dbReference>
<organism evidence="2 3">
    <name type="scientific">Alkaliphilus peptidifermentans DSM 18978</name>
    <dbReference type="NCBI Taxonomy" id="1120976"/>
    <lineage>
        <taxon>Bacteria</taxon>
        <taxon>Bacillati</taxon>
        <taxon>Bacillota</taxon>
        <taxon>Clostridia</taxon>
        <taxon>Peptostreptococcales</taxon>
        <taxon>Natronincolaceae</taxon>
        <taxon>Alkaliphilus</taxon>
    </lineage>
</organism>
<dbReference type="InterPro" id="IPR001932">
    <property type="entry name" value="PPM-type_phosphatase-like_dom"/>
</dbReference>
<accession>A0A1G5J7K3</accession>
<keyword evidence="3" id="KW-1185">Reference proteome</keyword>
<dbReference type="AlphaFoldDB" id="A0A1G5J7K3"/>